<evidence type="ECO:0000313" key="2">
    <source>
        <dbReference type="Proteomes" id="UP000017396"/>
    </source>
</evidence>
<dbReference type="HOGENOM" id="CLU_065544_0_0_3"/>
<dbReference type="RefSeq" id="WP_023172311.1">
    <property type="nucleotide sequence ID" value="NC_022600.1"/>
</dbReference>
<protein>
    <recommendedName>
        <fullName evidence="3">DUF429 domain-containing protein</fullName>
    </recommendedName>
</protein>
<dbReference type="PIRSF" id="PIRSF018008">
    <property type="entry name" value="UCP018008"/>
    <property type="match status" value="1"/>
</dbReference>
<dbReference type="PATRIC" id="fig|1183438.3.peg.992"/>
<organism evidence="1 2">
    <name type="scientific">Gloeobacter kilaueensis (strain ATCC BAA-2537 / CCAP 1431/1 / ULC 316 / JS1)</name>
    <dbReference type="NCBI Taxonomy" id="1183438"/>
    <lineage>
        <taxon>Bacteria</taxon>
        <taxon>Bacillati</taxon>
        <taxon>Cyanobacteriota</taxon>
        <taxon>Cyanophyceae</taxon>
        <taxon>Gloeobacterales</taxon>
        <taxon>Gloeobacteraceae</taxon>
        <taxon>Gloeobacter</taxon>
    </lineage>
</organism>
<evidence type="ECO:0000313" key="1">
    <source>
        <dbReference type="EMBL" id="AGY57245.1"/>
    </source>
</evidence>
<sequence>MYCLGIDFGWQSQPSGLAALHFTGDKTLQLACPLECRSEPSDILGWVEAVVGEADAIVAVDAPTLIPNATGMRVPDREAHRLFGKYHAGCYPANLGRPYAQRTLDLGLQLEAHGFVHADRLTPRQPGRYQIEVFPHPAIVELFGLDRIIKYKKGPLADRIRELGRYRELMLTVLPHLAPPVVNLELPPVPASGTALKALEDRLDGLLCAYVAAHWWYWGLERNRVLGSRSDGYIVVPQLHNLESPRSVKLPQ</sequence>
<dbReference type="InterPro" id="IPR007362">
    <property type="entry name" value="DUF429"/>
</dbReference>
<gene>
    <name evidence="1" type="ORF">GKIL_0999</name>
</gene>
<keyword evidence="2" id="KW-1185">Reference proteome</keyword>
<dbReference type="Pfam" id="PF04250">
    <property type="entry name" value="DUF429"/>
    <property type="match status" value="1"/>
</dbReference>
<dbReference type="KEGG" id="glj:GKIL_0999"/>
<accession>U5QHV5</accession>
<dbReference type="eggNOG" id="COG4328">
    <property type="taxonomic scope" value="Bacteria"/>
</dbReference>
<dbReference type="EMBL" id="CP003587">
    <property type="protein sequence ID" value="AGY57245.1"/>
    <property type="molecule type" value="Genomic_DNA"/>
</dbReference>
<dbReference type="STRING" id="1183438.GKIL_0999"/>
<reference evidence="1 2" key="1">
    <citation type="journal article" date="2013" name="PLoS ONE">
        <title>Cultivation and Complete Genome Sequencing of Gloeobacter kilaueensis sp. nov., from a Lava Cave in Kilauea Caldera, Hawai'i.</title>
        <authorList>
            <person name="Saw J.H."/>
            <person name="Schatz M."/>
            <person name="Brown M.V."/>
            <person name="Kunkel D.D."/>
            <person name="Foster J.S."/>
            <person name="Shick H."/>
            <person name="Christensen S."/>
            <person name="Hou S."/>
            <person name="Wan X."/>
            <person name="Donachie S.P."/>
        </authorList>
    </citation>
    <scope>NUCLEOTIDE SEQUENCE [LARGE SCALE GENOMIC DNA]</scope>
    <source>
        <strain evidence="2">JS</strain>
    </source>
</reference>
<proteinExistence type="predicted"/>
<name>U5QHV5_GLOK1</name>
<dbReference type="InterPro" id="IPR008306">
    <property type="entry name" value="UCP018008"/>
</dbReference>
<dbReference type="Proteomes" id="UP000017396">
    <property type="component" value="Chromosome"/>
</dbReference>
<evidence type="ECO:0008006" key="3">
    <source>
        <dbReference type="Google" id="ProtNLM"/>
    </source>
</evidence>
<dbReference type="OrthoDB" id="9801824at2"/>
<dbReference type="AlphaFoldDB" id="U5QHV5"/>